<accession>A0A2Y9KDG0</accession>
<evidence type="ECO:0000256" key="1">
    <source>
        <dbReference type="SAM" id="MobiDB-lite"/>
    </source>
</evidence>
<dbReference type="GO" id="GO:0045271">
    <property type="term" value="C:respiratory chain complex I"/>
    <property type="evidence" value="ECO:0007669"/>
    <property type="project" value="InterPro"/>
</dbReference>
<reference evidence="3" key="1">
    <citation type="submission" date="2025-08" db="UniProtKB">
        <authorList>
            <consortium name="RefSeq"/>
        </authorList>
    </citation>
    <scope>IDENTIFICATION</scope>
    <source>
        <tissue evidence="3">Blood</tissue>
    </source>
</reference>
<dbReference type="KEGG" id="elk:111155738"/>
<dbReference type="OrthoDB" id="6161911at2759"/>
<evidence type="ECO:0000313" key="2">
    <source>
        <dbReference type="Proteomes" id="UP000248482"/>
    </source>
</evidence>
<dbReference type="RefSeq" id="XP_022371812.1">
    <property type="nucleotide sequence ID" value="XM_022516104.1"/>
</dbReference>
<feature type="compositionally biased region" description="Basic and acidic residues" evidence="1">
    <location>
        <begin position="378"/>
        <end position="394"/>
    </location>
</feature>
<evidence type="ECO:0000313" key="3">
    <source>
        <dbReference type="RefSeq" id="XP_022371812.1"/>
    </source>
</evidence>
<gene>
    <name evidence="3" type="primary">LOC111155738</name>
</gene>
<feature type="region of interest" description="Disordered" evidence="1">
    <location>
        <begin position="31"/>
        <end position="473"/>
    </location>
</feature>
<feature type="compositionally biased region" description="Basic and acidic residues" evidence="1">
    <location>
        <begin position="134"/>
        <end position="145"/>
    </location>
</feature>
<dbReference type="GO" id="GO:0005743">
    <property type="term" value="C:mitochondrial inner membrane"/>
    <property type="evidence" value="ECO:0007669"/>
    <property type="project" value="UniProtKB-SubCell"/>
</dbReference>
<feature type="compositionally biased region" description="Basic and acidic residues" evidence="1">
    <location>
        <begin position="257"/>
        <end position="300"/>
    </location>
</feature>
<dbReference type="PANTHER" id="PTHR17117">
    <property type="entry name" value="NADH-UBIQUINONE OXIDOREDUCTASE"/>
    <property type="match status" value="1"/>
</dbReference>
<proteinExistence type="predicted"/>
<feature type="compositionally biased region" description="Low complexity" evidence="1">
    <location>
        <begin position="458"/>
        <end position="468"/>
    </location>
</feature>
<dbReference type="GO" id="GO:0042775">
    <property type="term" value="P:mitochondrial ATP synthesis coupled electron transport"/>
    <property type="evidence" value="ECO:0007669"/>
    <property type="project" value="TreeGrafter"/>
</dbReference>
<protein>
    <submittedName>
        <fullName evidence="3">NADH dehydrogenase [ubiquinone] flavoprotein 3, mitochondrial isoform X1</fullName>
    </submittedName>
</protein>
<dbReference type="PANTHER" id="PTHR17117:SF3">
    <property type="entry name" value="NADH DEHYDROGENASE [UBIQUINONE] FLAVOPROTEIN 3, MITOCHONDRIAL"/>
    <property type="match status" value="1"/>
</dbReference>
<feature type="compositionally biased region" description="Polar residues" evidence="1">
    <location>
        <begin position="337"/>
        <end position="365"/>
    </location>
</feature>
<feature type="compositionally biased region" description="Low complexity" evidence="1">
    <location>
        <begin position="153"/>
        <end position="165"/>
    </location>
</feature>
<name>A0A2Y9KDG0_ENHLU</name>
<dbReference type="Pfam" id="PF15880">
    <property type="entry name" value="NDUFV3"/>
    <property type="match status" value="1"/>
</dbReference>
<dbReference type="InterPro" id="IPR026193">
    <property type="entry name" value="NDUFV3"/>
</dbReference>
<organism evidence="2 3">
    <name type="scientific">Enhydra lutris kenyoni</name>
    <name type="common">northern sea otter</name>
    <dbReference type="NCBI Taxonomy" id="391180"/>
    <lineage>
        <taxon>Eukaryota</taxon>
        <taxon>Metazoa</taxon>
        <taxon>Chordata</taxon>
        <taxon>Craniata</taxon>
        <taxon>Vertebrata</taxon>
        <taxon>Euteleostomi</taxon>
        <taxon>Mammalia</taxon>
        <taxon>Eutheria</taxon>
        <taxon>Laurasiatheria</taxon>
        <taxon>Carnivora</taxon>
        <taxon>Caniformia</taxon>
        <taxon>Musteloidea</taxon>
        <taxon>Mustelidae</taxon>
        <taxon>Lutrinae</taxon>
        <taxon>Enhydra</taxon>
    </lineage>
</organism>
<feature type="compositionally biased region" description="Low complexity" evidence="1">
    <location>
        <begin position="304"/>
        <end position="336"/>
    </location>
</feature>
<keyword evidence="2" id="KW-1185">Reference proteome</keyword>
<dbReference type="STRING" id="391180.A0A2Y9KDG0"/>
<feature type="compositionally biased region" description="Basic and acidic residues" evidence="1">
    <location>
        <begin position="240"/>
        <end position="249"/>
    </location>
</feature>
<dbReference type="GeneID" id="111155738"/>
<dbReference type="AlphaFoldDB" id="A0A2Y9KDG0"/>
<dbReference type="Proteomes" id="UP000248482">
    <property type="component" value="Unplaced"/>
</dbReference>
<feature type="compositionally biased region" description="Low complexity" evidence="1">
    <location>
        <begin position="76"/>
        <end position="91"/>
    </location>
</feature>
<sequence>MASSLLLRRGPSAALKTVLLEARVCRGLASTVSLSAESGKTEKGLPPNSKRQSPPKNVVEPKERGKLLATPAAAELSKNLSSPSSYPSVVNLGGRVASPRPSPEDSVLFTDEGVPEFLSRKTLVEFPQKVMPPFRKEGSESRAVQENRGGTDGSSSSSSSSSSSDSESDEEGGGSTVDPPVTSRGRGGLPKPQASRSLESGAPKIAASTKEKTRSEQGQPDLSPPERPRQAKKKGAPVKPLEDRKDTKLKTTAPRLQADKELMKQNVKEKQMGKILRSSEKDKESPKPLEVKKASPDHVKSGLSTQPAGSPAPAPTTSGLSTQPAGSPAPAPTTSGLSTQPAGSPAPTTSGLSTQPAGSPVSSLEASRAAGQLQAPPETRDGRLEKQVLERDGEGAFPPVGREGSGEQIMGGVLQAREETLGDQVPPVQHGKPAALELEGKDETASTPGPAERDDTQEPAQAASPAEPFDNTTYRNLQHHDYTPYTFLDLNLDLSKFRMPQPSSGRESPRH</sequence>